<name>A0A1J3GQ11_NOCCA</name>
<dbReference type="InterPro" id="IPR055414">
    <property type="entry name" value="LRR_R13L4/SHOC2-like"/>
</dbReference>
<dbReference type="PANTHER" id="PTHR47186">
    <property type="entry name" value="LEUCINE-RICH REPEAT-CONTAINING PROTEIN 57"/>
    <property type="match status" value="1"/>
</dbReference>
<dbReference type="InterPro" id="IPR001611">
    <property type="entry name" value="Leu-rich_rpt"/>
</dbReference>
<organism evidence="4">
    <name type="scientific">Noccaea caerulescens</name>
    <name type="common">Alpine penny-cress</name>
    <name type="synonym">Thlaspi caerulescens</name>
    <dbReference type="NCBI Taxonomy" id="107243"/>
    <lineage>
        <taxon>Eukaryota</taxon>
        <taxon>Viridiplantae</taxon>
        <taxon>Streptophyta</taxon>
        <taxon>Embryophyta</taxon>
        <taxon>Tracheophyta</taxon>
        <taxon>Spermatophyta</taxon>
        <taxon>Magnoliopsida</taxon>
        <taxon>eudicotyledons</taxon>
        <taxon>Gunneridae</taxon>
        <taxon>Pentapetalae</taxon>
        <taxon>rosids</taxon>
        <taxon>malvids</taxon>
        <taxon>Brassicales</taxon>
        <taxon>Brassicaceae</taxon>
        <taxon>Coluteocarpeae</taxon>
        <taxon>Noccaea</taxon>
    </lineage>
</organism>
<evidence type="ECO:0000259" key="3">
    <source>
        <dbReference type="Pfam" id="PF23598"/>
    </source>
</evidence>
<dbReference type="InterPro" id="IPR032675">
    <property type="entry name" value="LRR_dom_sf"/>
</dbReference>
<evidence type="ECO:0000256" key="1">
    <source>
        <dbReference type="ARBA" id="ARBA00022614"/>
    </source>
</evidence>
<dbReference type="SUPFAM" id="SSF52047">
    <property type="entry name" value="RNI-like"/>
    <property type="match status" value="1"/>
</dbReference>
<dbReference type="EMBL" id="GEVL01019107">
    <property type="protein sequence ID" value="JAU58234.1"/>
    <property type="molecule type" value="Transcribed_RNA"/>
</dbReference>
<gene>
    <name evidence="4" type="ORF">LE_TR20692_c7_g1_i1_g.66270</name>
</gene>
<dbReference type="Pfam" id="PF23598">
    <property type="entry name" value="LRR_14"/>
    <property type="match status" value="1"/>
</dbReference>
<accession>A0A1J3GQ11</accession>
<keyword evidence="1" id="KW-0433">Leucine-rich repeat</keyword>
<dbReference type="AlphaFoldDB" id="A0A1J3GQ11"/>
<dbReference type="SMART" id="SM00369">
    <property type="entry name" value="LRR_TYP"/>
    <property type="match status" value="2"/>
</dbReference>
<reference evidence="4" key="1">
    <citation type="submission" date="2016-07" db="EMBL/GenBank/DDBJ databases">
        <title>De novo transcriptome assembly of four accessions of the metal hyperaccumulator plant Noccaea caerulescens.</title>
        <authorList>
            <person name="Blande D."/>
            <person name="Halimaa P."/>
            <person name="Tervahauta A.I."/>
            <person name="Aarts M.G."/>
            <person name="Karenlampi S.O."/>
        </authorList>
    </citation>
    <scope>NUCLEOTIDE SEQUENCE</scope>
</reference>
<sequence length="364" mass="41051">MEGCKRLEQLPKSIGSLSCLTNLNLSHCDRLANLQIHILEQPSPLESGLQRRKIIVHLPGEINKLSSLVNLSIDGRIHIQLLNLIGDAEHISCIPKQQTPDELLLSRCYVLKSLNIKRTRYNKDGSSFSCISFSDFHSLTELKLINLNILTIPDDIGQLQSLEKLDLSGNDFKSLPTSMTNLSRLKYARLSNCIKLVALPELTQLQTLKLSGCSNLRSLLNLSHAFHERVRYGLLELGLDNCRNFKSLSYQVRQLTSLIHLDLSRHDFEEIPESIRELSSLGTLCLNNCKKIKSVKDLPESLKHLYAHGCDSLENVSLSSNHSIEKLDLSHCFGMKQDEHLITQILNDGFSQVVCFLNNYSLVN</sequence>
<evidence type="ECO:0000256" key="2">
    <source>
        <dbReference type="ARBA" id="ARBA00022737"/>
    </source>
</evidence>
<keyword evidence="2" id="KW-0677">Repeat</keyword>
<dbReference type="InterPro" id="IPR003591">
    <property type="entry name" value="Leu-rich_rpt_typical-subtyp"/>
</dbReference>
<protein>
    <submittedName>
        <fullName evidence="4">TMV resistance protein N</fullName>
    </submittedName>
</protein>
<evidence type="ECO:0000313" key="4">
    <source>
        <dbReference type="EMBL" id="JAU58234.1"/>
    </source>
</evidence>
<dbReference type="Gene3D" id="3.80.10.10">
    <property type="entry name" value="Ribonuclease Inhibitor"/>
    <property type="match status" value="2"/>
</dbReference>
<feature type="domain" description="Disease resistance R13L4/SHOC-2-like LRR" evidence="3">
    <location>
        <begin position="104"/>
        <end position="213"/>
    </location>
</feature>
<proteinExistence type="predicted"/>
<dbReference type="PROSITE" id="PS51450">
    <property type="entry name" value="LRR"/>
    <property type="match status" value="1"/>
</dbReference>
<dbReference type="PANTHER" id="PTHR47186:SF3">
    <property type="entry name" value="OS09G0267800 PROTEIN"/>
    <property type="match status" value="1"/>
</dbReference>